<dbReference type="FunFam" id="3.40.50.980:FF:000001">
    <property type="entry name" value="Non-ribosomal peptide synthetase"/>
    <property type="match status" value="3"/>
</dbReference>
<dbReference type="InterPro" id="IPR023213">
    <property type="entry name" value="CAT-like_dom_sf"/>
</dbReference>
<dbReference type="Pfam" id="PF00501">
    <property type="entry name" value="AMP-binding"/>
    <property type="match status" value="3"/>
</dbReference>
<evidence type="ECO:0000256" key="2">
    <source>
        <dbReference type="ARBA" id="ARBA00006432"/>
    </source>
</evidence>
<dbReference type="InterPro" id="IPR001242">
    <property type="entry name" value="Condensation_dom"/>
</dbReference>
<dbReference type="GO" id="GO:0072330">
    <property type="term" value="P:monocarboxylic acid biosynthetic process"/>
    <property type="evidence" value="ECO:0007669"/>
    <property type="project" value="UniProtKB-ARBA"/>
</dbReference>
<dbReference type="Gene3D" id="3.30.300.30">
    <property type="match status" value="3"/>
</dbReference>
<comment type="similarity">
    <text evidence="2">Belongs to the ATP-dependent AMP-binding enzyme family.</text>
</comment>
<evidence type="ECO:0000256" key="3">
    <source>
        <dbReference type="ARBA" id="ARBA00022450"/>
    </source>
</evidence>
<accession>A0AA90H4R2</accession>
<dbReference type="InterPro" id="IPR020845">
    <property type="entry name" value="AMP-binding_CS"/>
</dbReference>
<dbReference type="PROSITE" id="PS00455">
    <property type="entry name" value="AMP_BINDING"/>
    <property type="match status" value="3"/>
</dbReference>
<dbReference type="InterPro" id="IPR020806">
    <property type="entry name" value="PKS_PP-bd"/>
</dbReference>
<feature type="region of interest" description="Disordered" evidence="5">
    <location>
        <begin position="2850"/>
        <end position="2870"/>
    </location>
</feature>
<feature type="domain" description="Carrier" evidence="6">
    <location>
        <begin position="2872"/>
        <end position="2947"/>
    </location>
</feature>
<evidence type="ECO:0000256" key="5">
    <source>
        <dbReference type="SAM" id="MobiDB-lite"/>
    </source>
</evidence>
<dbReference type="Gene3D" id="3.30.559.30">
    <property type="entry name" value="Nonribosomal peptide synthetase, condensation domain"/>
    <property type="match status" value="3"/>
</dbReference>
<dbReference type="FunFam" id="3.30.300.30:FF:000010">
    <property type="entry name" value="Enterobactin synthetase component F"/>
    <property type="match status" value="3"/>
</dbReference>
<dbReference type="FunFam" id="3.30.559.10:FF:000012">
    <property type="entry name" value="Non-ribosomal peptide synthetase"/>
    <property type="match status" value="2"/>
</dbReference>
<dbReference type="Gene3D" id="3.40.50.980">
    <property type="match status" value="6"/>
</dbReference>
<dbReference type="GO" id="GO:0043041">
    <property type="term" value="P:amino acid activation for nonribosomal peptide biosynthetic process"/>
    <property type="evidence" value="ECO:0007669"/>
    <property type="project" value="TreeGrafter"/>
</dbReference>
<comment type="cofactor">
    <cofactor evidence="1">
        <name>pantetheine 4'-phosphate</name>
        <dbReference type="ChEBI" id="CHEBI:47942"/>
    </cofactor>
</comment>
<name>A0AA90H4R2_9ACTN</name>
<dbReference type="Gene3D" id="2.30.38.10">
    <property type="entry name" value="Luciferase, Domain 3"/>
    <property type="match status" value="3"/>
</dbReference>
<dbReference type="GO" id="GO:0008610">
    <property type="term" value="P:lipid biosynthetic process"/>
    <property type="evidence" value="ECO:0007669"/>
    <property type="project" value="UniProtKB-ARBA"/>
</dbReference>
<dbReference type="InterPro" id="IPR010071">
    <property type="entry name" value="AA_adenyl_dom"/>
</dbReference>
<dbReference type="PANTHER" id="PTHR45527">
    <property type="entry name" value="NONRIBOSOMAL PEPTIDE SYNTHETASE"/>
    <property type="match status" value="1"/>
</dbReference>
<dbReference type="InterPro" id="IPR009081">
    <property type="entry name" value="PP-bd_ACP"/>
</dbReference>
<dbReference type="PANTHER" id="PTHR45527:SF1">
    <property type="entry name" value="FATTY ACID SYNTHASE"/>
    <property type="match status" value="1"/>
</dbReference>
<dbReference type="PROSITE" id="PS50075">
    <property type="entry name" value="CARRIER"/>
    <property type="match status" value="3"/>
</dbReference>
<feature type="region of interest" description="Disordered" evidence="5">
    <location>
        <begin position="1792"/>
        <end position="1811"/>
    </location>
</feature>
<dbReference type="InterPro" id="IPR006162">
    <property type="entry name" value="Ppantetheine_attach_site"/>
</dbReference>
<dbReference type="FunFam" id="3.40.50.12780:FF:000012">
    <property type="entry name" value="Non-ribosomal peptide synthetase"/>
    <property type="match status" value="2"/>
</dbReference>
<dbReference type="EMBL" id="JABXJJ020000017">
    <property type="protein sequence ID" value="MDI5970654.1"/>
    <property type="molecule type" value="Genomic_DNA"/>
</dbReference>
<dbReference type="Gene3D" id="3.30.559.10">
    <property type="entry name" value="Chloramphenicol acetyltransferase-like domain"/>
    <property type="match status" value="2"/>
</dbReference>
<dbReference type="GO" id="GO:0003824">
    <property type="term" value="F:catalytic activity"/>
    <property type="evidence" value="ECO:0007669"/>
    <property type="project" value="InterPro"/>
</dbReference>
<dbReference type="SUPFAM" id="SSF52777">
    <property type="entry name" value="CoA-dependent acyltransferases"/>
    <property type="match status" value="5"/>
</dbReference>
<dbReference type="GO" id="GO:0005829">
    <property type="term" value="C:cytosol"/>
    <property type="evidence" value="ECO:0007669"/>
    <property type="project" value="TreeGrafter"/>
</dbReference>
<feature type="domain" description="Carrier" evidence="6">
    <location>
        <begin position="1810"/>
        <end position="1885"/>
    </location>
</feature>
<dbReference type="Pfam" id="PF00550">
    <property type="entry name" value="PP-binding"/>
    <property type="match status" value="3"/>
</dbReference>
<dbReference type="CDD" id="cd19531">
    <property type="entry name" value="LCL_NRPS-like"/>
    <property type="match status" value="2"/>
</dbReference>
<dbReference type="InterPro" id="IPR045851">
    <property type="entry name" value="AMP-bd_C_sf"/>
</dbReference>
<gene>
    <name evidence="7" type="ORF">POF50_015100</name>
</gene>
<dbReference type="InterPro" id="IPR025110">
    <property type="entry name" value="AMP-bd_C"/>
</dbReference>
<protein>
    <submittedName>
        <fullName evidence="7">Amino acid adenylation domain-containing protein</fullName>
    </submittedName>
</protein>
<evidence type="ECO:0000256" key="4">
    <source>
        <dbReference type="ARBA" id="ARBA00022553"/>
    </source>
</evidence>
<dbReference type="GO" id="GO:0031177">
    <property type="term" value="F:phosphopantetheine binding"/>
    <property type="evidence" value="ECO:0007669"/>
    <property type="project" value="InterPro"/>
</dbReference>
<dbReference type="SUPFAM" id="SSF56801">
    <property type="entry name" value="Acetyl-CoA synthetase-like"/>
    <property type="match status" value="3"/>
</dbReference>
<dbReference type="SMART" id="SM00823">
    <property type="entry name" value="PKS_PP"/>
    <property type="match status" value="3"/>
</dbReference>
<dbReference type="PROSITE" id="PS00012">
    <property type="entry name" value="PHOSPHOPANTETHEINE"/>
    <property type="match status" value="3"/>
</dbReference>
<dbReference type="GO" id="GO:0044550">
    <property type="term" value="P:secondary metabolite biosynthetic process"/>
    <property type="evidence" value="ECO:0007669"/>
    <property type="project" value="UniProtKB-ARBA"/>
</dbReference>
<dbReference type="Gene3D" id="3.40.50.1820">
    <property type="entry name" value="alpha/beta hydrolase"/>
    <property type="match status" value="1"/>
</dbReference>
<dbReference type="CDD" id="cd05930">
    <property type="entry name" value="A_NRPS"/>
    <property type="match status" value="3"/>
</dbReference>
<dbReference type="Pfam" id="PF00668">
    <property type="entry name" value="Condensation"/>
    <property type="match status" value="3"/>
</dbReference>
<evidence type="ECO:0000259" key="6">
    <source>
        <dbReference type="PROSITE" id="PS50075"/>
    </source>
</evidence>
<dbReference type="NCBIfam" id="TIGR01733">
    <property type="entry name" value="AA-adenyl-dom"/>
    <property type="match status" value="3"/>
</dbReference>
<dbReference type="FunFam" id="1.10.1200.10:FF:000016">
    <property type="entry name" value="Non-ribosomal peptide synthase"/>
    <property type="match status" value="2"/>
</dbReference>
<dbReference type="GO" id="GO:0017000">
    <property type="term" value="P:antibiotic biosynthetic process"/>
    <property type="evidence" value="ECO:0007669"/>
    <property type="project" value="UniProtKB-ARBA"/>
</dbReference>
<dbReference type="InterPro" id="IPR029058">
    <property type="entry name" value="AB_hydrolase_fold"/>
</dbReference>
<organism evidence="7">
    <name type="scientific">Streptantibioticus silvisoli</name>
    <dbReference type="NCBI Taxonomy" id="2705255"/>
    <lineage>
        <taxon>Bacteria</taxon>
        <taxon>Bacillati</taxon>
        <taxon>Actinomycetota</taxon>
        <taxon>Actinomycetes</taxon>
        <taxon>Kitasatosporales</taxon>
        <taxon>Streptomycetaceae</taxon>
        <taxon>Streptantibioticus</taxon>
    </lineage>
</organism>
<proteinExistence type="inferred from homology"/>
<evidence type="ECO:0000313" key="7">
    <source>
        <dbReference type="EMBL" id="MDI5970654.1"/>
    </source>
</evidence>
<dbReference type="NCBIfam" id="NF003417">
    <property type="entry name" value="PRK04813.1"/>
    <property type="match status" value="3"/>
</dbReference>
<comment type="caution">
    <text evidence="7">The sequence shown here is derived from an EMBL/GenBank/DDBJ whole genome shotgun (WGS) entry which is preliminary data.</text>
</comment>
<keyword evidence="3" id="KW-0596">Phosphopantetheine</keyword>
<evidence type="ECO:0000256" key="1">
    <source>
        <dbReference type="ARBA" id="ARBA00001957"/>
    </source>
</evidence>
<dbReference type="SUPFAM" id="SSF47336">
    <property type="entry name" value="ACP-like"/>
    <property type="match status" value="3"/>
</dbReference>
<dbReference type="FunFam" id="2.30.38.10:FF:000001">
    <property type="entry name" value="Non-ribosomal peptide synthetase PvdI"/>
    <property type="match status" value="1"/>
</dbReference>
<keyword evidence="4" id="KW-0597">Phosphoprotein</keyword>
<feature type="compositionally biased region" description="Basic and acidic residues" evidence="5">
    <location>
        <begin position="1792"/>
        <end position="1804"/>
    </location>
</feature>
<dbReference type="Pfam" id="PF13193">
    <property type="entry name" value="AMP-binding_C"/>
    <property type="match status" value="3"/>
</dbReference>
<dbReference type="InterPro" id="IPR000873">
    <property type="entry name" value="AMP-dep_synth/lig_dom"/>
</dbReference>
<dbReference type="Gene3D" id="1.10.1200.10">
    <property type="entry name" value="ACP-like"/>
    <property type="match status" value="2"/>
</dbReference>
<dbReference type="FunFam" id="1.10.1200.10:FF:000005">
    <property type="entry name" value="Nonribosomal peptide synthetase 1"/>
    <property type="match status" value="1"/>
</dbReference>
<sequence length="2959" mass="318288">MTDHRSDYWRQALEGLEPLELPTDRRRTAGSGAPRASVTFDVPAGTTAALAATAAGRGGLPVALLAVFQLLLARYSGQDDIAVVTAAGPDTALVRTDLSGDPSFSGLLDRVAAAAAPAADHRGLPSAGPAGEFGTACDLPRTPVFVLRDAAGAPHPVPDRDTARPDLVWDLTRHDGALSGSLGYRADLFDRDTALRMAGHLGTLLAGAAADPHAALSAREMLTAAERRQILTEWRGPVGAYPDTATVHQLVEASARRHPDAVAVTRGAESLTYRQVNERANRLAHHLRSRHGAGPGTLVAVLLDRGPDLICALLGILKAGAAYVPLDPEHPADRIAYMVQDTATPLVVTHTDHAGLLPAATPRLLTDTGWPAGPATDPGPAATAHDLAYVIYTSGSTGRPKGVQLDHQGVVNYLHQCDRNYPPHAGHGTGTLLYSSVTFDLTVTALFLPLIQGLRITVPVPGPGRTVFDAAVETVLTGEPISFLKATPSHLEVLTAQLEHTGARHRIATVVAGGEDLTPALAHRVLSTSACGTVLVNEYGPTEGTVGNVVSMTREVAPDAERVPMGRPIDNTEVYVVDTARRPQPVGVPGELLLGGVNVARGYLNRPDLTEQRFVPHPFSDTPGARVYRTGDLVRWLPDGRLEYLGRIDDQVKLRGHRIELGEIEAALLAHPAVAAATVVVREDTPGDKRLAAYLVPAPGAAPTTADLRARLARDLPAYMLPARYVTLDRLPLTANGKVDRKALPAPDGRRPDLEAAYTAPRTPVEQAITAVWSDILGIEPVGVHDDFLALGGHSLLATRVASRLRADLGVEIPVRALFGASTPAALAAAVATLDTAGTAPVPRADRTGPLPLSFAQQRLWFLDQLEPGRSEYLLPVALRVRGPLETAVLESALGALVARHETLRTRFTADADGRPLQTVDAAYPVPVTVHDLRDAGDATARAEAARTLLAAEAARPFDLAADPMLRAAVARLADDDHHLLLTVHHIASDGWSEGVLARELREHYAAALEDREPDLPDLPVAYVDFAVWQRQWLTGERLDGQLDYWREQLAGIEPLELPTDHRRPPVRGSRGATHTFSVPADVTAALKAAAAERGASPFMALLSVFQLLLSKYSGQQDIAVGTPIAGRNRAEVEDLVGFFVNTLVLRTDLSGNPTFTELLDRVKDTALAAYDHQDLPFERIVEELAPERDLSRNPLFQTLFVLQNVPDGNDWALPGLTVEPAAVTTPEAQFDLTLYLTEAPDGSLDACLVYAADLLEPATAERLAGHFRTLLAAVGTTPGARLGDLEMLTPAERRRTLVEWNRTTAPYPDTKTVHQLVEEQAARRPDAVAVRHGDRETTYGELNERANRLAHHLRSRHGVGPDTLVAVCLERSAELFCAELAVLKAGGGYVPLAPDYPADRLSHMVSDSATPLVITDSGHAHLFDGSTLLLTDRDWPAADDQPGTDPEPAAGPGHTAYIIYTSGSTGRPKGVQIQHDSMVNLVQWTLDHFPLETGDRVAMVAGVAFDVAAWELWRALADGATCCIPTESVRLTPTLLQRWLEDDGIRCTYLSPPMLEALAALSWGATTTLEYVHTAGDLLRLPAGVRLPFRIYNDYGPTETTVIMTSTEAEPGDPLPPIGRAIANTTLYVVDRYDRPVPVGVTGELLIGGVCVARGYLNQPELTGRKFIDYGVDGRTERVYRSGDLVKWRTDGQLEFVARVDNQVKIRGFRIELGEIEAALLTCPGVTAAVVIVREDTPGDKRLAAYLVADGPTAADLRAHLQQRLPDYMVPPAFVLLDRLPLTKNGKIDRRALPVPDTGRDDLESAYTAPRTPAEQAVTAIWSDVLGVATIGVDDNFFELGGHSLLAIQVVSRLRQDLGVELPVRALFTSSTPAALAAAVTEATPGTAAAPLPDEARPVPVPRDGGPLPLSFAQQRLWFLDQLDPERAEYALPFALRVTGTLDIPALETALTALCARHEVLRTRFVADDDGEPTQIVDAPAALTATVHDLRATADAAEREAAARRIIDTETARPADLARGPLLRADVVRLADDDQYLLLTLHHIVADGWSEGVLARELRACYAAALADRAADLPELPVQYADFAVWQRQWLTGDVLDRQLDYWREQLAAIEPLELPTDHRRPALRSGGSGTVGFTVPAGTADRLRATAADRGATLFMAMLSTFQILLAKYSRQEDIAVGTPIAGRNRAEIEDLVGFFVNTLVLRTDLSGDPTFTELLDRVKDTALAAYDHQDLPFERIVEELAPERDLSRNPFFQTMFLLRAAGADTWALPGASVEQVPVALRDAKFDLIVTVDDTDGDDLRATVEYRTDLFEPQTVERLAGHFATLLDAVGGTPQARLSQLDLLTAAERGQILGEWNDTAADYPTTATLHQLVEQCAARLPDAVAVDCAAGPLTYRELNERANRLAHHLRSRYGVGPDTLVAVCLDRGPDLVCAQLAVLKAGGAYAPLDPGYPTDRLAYMVHDTGTPVVVTDSGLAGRLPADTPHFLTDRDGEALRDLPAGDPEPVSTPDDLAYVIYTSGSTGRPKGALIQHRSAVDLVHWTFDGFAIVPGDRVALLAGVGFDAAAWELWPALAAGATCCVTDDNVRLTPPLLQQWLIDQGIRGTFLSTPMLEALAALPWDGTGGPEYIMTGGDLLRLPAGVRLPFRVHNVYGPTETTVLVTSTDVEPGDPLPPIGRPSANSLLWVVDRYDRPVPVGVPGELLIGGRGLARGYLNQPELTAAKFVPYELDGATHRVYRSGDLVKWRPDGMLEFVGRIDTQVKLRGFRIELGEIESTLLAHPGVTATTVVVREDTPGDKRLAGYVVPADPAAAPSVGQLRAHLQRHLPDHMVPAAFVVLDRLPLTPNGKTDRRALPVPDTGRPGLDSAYTAPRNRVEEAITAIWSDILGVQTIGVDDNFFELGGHSLLATQVTSRLRKALGIEIPVRTLFTAPTPAQLGTAMADIMMAAISAQFSRAS</sequence>
<feature type="domain" description="Carrier" evidence="6">
    <location>
        <begin position="760"/>
        <end position="835"/>
    </location>
</feature>
<dbReference type="RefSeq" id="WP_271313299.1">
    <property type="nucleotide sequence ID" value="NZ_JABXJJ020000017.1"/>
</dbReference>
<dbReference type="InterPro" id="IPR036736">
    <property type="entry name" value="ACP-like_sf"/>
</dbReference>
<reference evidence="7" key="1">
    <citation type="submission" date="2023-05" db="EMBL/GenBank/DDBJ databases">
        <title>Streptantibioticus silvisoli sp. nov., acidotolerant actinomycetes 1 from pine litter.</title>
        <authorList>
            <person name="Swiecimska M."/>
            <person name="Golinska P."/>
            <person name="Sangal V."/>
            <person name="Wachnowicz B."/>
            <person name="Goodfellow M."/>
        </authorList>
    </citation>
    <scope>NUCLEOTIDE SEQUENCE</scope>
    <source>
        <strain evidence="7">SL13</strain>
    </source>
</reference>